<protein>
    <submittedName>
        <fullName evidence="1">Uncharacterized protein</fullName>
    </submittedName>
</protein>
<dbReference type="GeneID" id="37114095"/>
<sequence>MVGVIHRRVRHFKNGVPPEARDTEIEKSGSAANSFFQYFKEEIKDQMRGKPPKKF</sequence>
<keyword evidence="2" id="KW-1185">Reference proteome</keyword>
<comment type="caution">
    <text evidence="1">The sequence shown here is derived from an EMBL/GenBank/DDBJ whole genome shotgun (WGS) entry which is preliminary data.</text>
</comment>
<dbReference type="AlphaFoldDB" id="A0A317WH47"/>
<dbReference type="EMBL" id="MSFK01000017">
    <property type="protein sequence ID" value="PWY84582.1"/>
    <property type="molecule type" value="Genomic_DNA"/>
</dbReference>
<evidence type="ECO:0000313" key="1">
    <source>
        <dbReference type="EMBL" id="PWY84582.1"/>
    </source>
</evidence>
<dbReference type="RefSeq" id="XP_025466507.1">
    <property type="nucleotide sequence ID" value="XM_025611952.1"/>
</dbReference>
<organism evidence="1 2">
    <name type="scientific">Aspergillus sclerotioniger CBS 115572</name>
    <dbReference type="NCBI Taxonomy" id="1450535"/>
    <lineage>
        <taxon>Eukaryota</taxon>
        <taxon>Fungi</taxon>
        <taxon>Dikarya</taxon>
        <taxon>Ascomycota</taxon>
        <taxon>Pezizomycotina</taxon>
        <taxon>Eurotiomycetes</taxon>
        <taxon>Eurotiomycetidae</taxon>
        <taxon>Eurotiales</taxon>
        <taxon>Aspergillaceae</taxon>
        <taxon>Aspergillus</taxon>
        <taxon>Aspergillus subgen. Circumdati</taxon>
    </lineage>
</organism>
<dbReference type="Proteomes" id="UP000246702">
    <property type="component" value="Unassembled WGS sequence"/>
</dbReference>
<accession>A0A317WH47</accession>
<name>A0A317WH47_9EURO</name>
<proteinExistence type="predicted"/>
<evidence type="ECO:0000313" key="2">
    <source>
        <dbReference type="Proteomes" id="UP000246702"/>
    </source>
</evidence>
<reference evidence="1 2" key="1">
    <citation type="submission" date="2016-12" db="EMBL/GenBank/DDBJ databases">
        <title>The genomes of Aspergillus section Nigri reveals drivers in fungal speciation.</title>
        <authorList>
            <consortium name="DOE Joint Genome Institute"/>
            <person name="Vesth T.C."/>
            <person name="Nybo J."/>
            <person name="Theobald S."/>
            <person name="Brandl J."/>
            <person name="Frisvad J.C."/>
            <person name="Nielsen K.F."/>
            <person name="Lyhne E.K."/>
            <person name="Kogle M.E."/>
            <person name="Kuo A."/>
            <person name="Riley R."/>
            <person name="Clum A."/>
            <person name="Nolan M."/>
            <person name="Lipzen A."/>
            <person name="Salamov A."/>
            <person name="Henrissat B."/>
            <person name="Wiebenga A."/>
            <person name="De Vries R.P."/>
            <person name="Grigoriev I.V."/>
            <person name="Mortensen U.H."/>
            <person name="Andersen M.R."/>
            <person name="Baker S.E."/>
        </authorList>
    </citation>
    <scope>NUCLEOTIDE SEQUENCE [LARGE SCALE GENOMIC DNA]</scope>
    <source>
        <strain evidence="1 2">CBS 115572</strain>
    </source>
</reference>
<dbReference type="OrthoDB" id="4138121at2759"/>
<gene>
    <name evidence="1" type="ORF">BO94DRAFT_536151</name>
</gene>